<dbReference type="InterPro" id="IPR044824">
    <property type="entry name" value="MAIN-like"/>
</dbReference>
<sequence>MASFITETNHTSDMINVAGSYRILRCCVNSVGYLSDPRLMPYLDAFGFRSTAMIRTFDLKYDLISNLVERWHPETHTFHLLCRECTITLEDVALRLRLPIDGSAITGVSIVSEPTALFYDLIGRSLVGGGDKFTSLIFSWLKANFEYLFSTATEQEVMCVARAYIMHTIGGVHMPNPNNKVHLMYLSLLSDLYAARSYCWGSAVLATLYRKLFQTTKHYAVDIGRCLVLL</sequence>
<dbReference type="AlphaFoldDB" id="A0A8J5ZRI3"/>
<dbReference type="InterPro" id="IPR019557">
    <property type="entry name" value="AminoTfrase-like_pln_mobile"/>
</dbReference>
<name>A0A8J5ZRI3_9ROSI</name>
<evidence type="ECO:0000259" key="1">
    <source>
        <dbReference type="Pfam" id="PF10536"/>
    </source>
</evidence>
<evidence type="ECO:0000313" key="3">
    <source>
        <dbReference type="Proteomes" id="UP000701853"/>
    </source>
</evidence>
<dbReference type="EMBL" id="JAHUZN010000001">
    <property type="protein sequence ID" value="KAG8502930.1"/>
    <property type="molecule type" value="Genomic_DNA"/>
</dbReference>
<proteinExistence type="predicted"/>
<dbReference type="Proteomes" id="UP000701853">
    <property type="component" value="Chromosome 1"/>
</dbReference>
<gene>
    <name evidence="2" type="ORF">CXB51_000747</name>
</gene>
<feature type="domain" description="Aminotransferase-like plant mobile" evidence="1">
    <location>
        <begin position="47"/>
        <end position="230"/>
    </location>
</feature>
<dbReference type="OrthoDB" id="1937047at2759"/>
<keyword evidence="3" id="KW-1185">Reference proteome</keyword>
<dbReference type="PANTHER" id="PTHR46033">
    <property type="entry name" value="PROTEIN MAIN-LIKE 2"/>
    <property type="match status" value="1"/>
</dbReference>
<dbReference type="Pfam" id="PF10536">
    <property type="entry name" value="PMD"/>
    <property type="match status" value="1"/>
</dbReference>
<dbReference type="GO" id="GO:0010073">
    <property type="term" value="P:meristem maintenance"/>
    <property type="evidence" value="ECO:0007669"/>
    <property type="project" value="InterPro"/>
</dbReference>
<dbReference type="PANTHER" id="PTHR46033:SF8">
    <property type="entry name" value="PROTEIN MAINTENANCE OF MERISTEMS-LIKE"/>
    <property type="match status" value="1"/>
</dbReference>
<accession>A0A8J5ZRI3</accession>
<reference evidence="2 3" key="1">
    <citation type="journal article" date="2021" name="bioRxiv">
        <title>The Gossypium anomalum genome as a resource for cotton improvement and evolutionary analysis of hybrid incompatibility.</title>
        <authorList>
            <person name="Grover C.E."/>
            <person name="Yuan D."/>
            <person name="Arick M.A."/>
            <person name="Miller E.R."/>
            <person name="Hu G."/>
            <person name="Peterson D.G."/>
            <person name="Wendel J.F."/>
            <person name="Udall J.A."/>
        </authorList>
    </citation>
    <scope>NUCLEOTIDE SEQUENCE [LARGE SCALE GENOMIC DNA]</scope>
    <source>
        <strain evidence="2">JFW-Udall</strain>
        <tissue evidence="2">Leaf</tissue>
    </source>
</reference>
<protein>
    <recommendedName>
        <fullName evidence="1">Aminotransferase-like plant mobile domain-containing protein</fullName>
    </recommendedName>
</protein>
<comment type="caution">
    <text evidence="2">The sequence shown here is derived from an EMBL/GenBank/DDBJ whole genome shotgun (WGS) entry which is preliminary data.</text>
</comment>
<organism evidence="2 3">
    <name type="scientific">Gossypium anomalum</name>
    <dbReference type="NCBI Taxonomy" id="47600"/>
    <lineage>
        <taxon>Eukaryota</taxon>
        <taxon>Viridiplantae</taxon>
        <taxon>Streptophyta</taxon>
        <taxon>Embryophyta</taxon>
        <taxon>Tracheophyta</taxon>
        <taxon>Spermatophyta</taxon>
        <taxon>Magnoliopsida</taxon>
        <taxon>eudicotyledons</taxon>
        <taxon>Gunneridae</taxon>
        <taxon>Pentapetalae</taxon>
        <taxon>rosids</taxon>
        <taxon>malvids</taxon>
        <taxon>Malvales</taxon>
        <taxon>Malvaceae</taxon>
        <taxon>Malvoideae</taxon>
        <taxon>Gossypium</taxon>
    </lineage>
</organism>
<evidence type="ECO:0000313" key="2">
    <source>
        <dbReference type="EMBL" id="KAG8502930.1"/>
    </source>
</evidence>